<dbReference type="EMBL" id="LCPV01000025">
    <property type="protein sequence ID" value="KKW06791.1"/>
    <property type="molecule type" value="Genomic_DNA"/>
</dbReference>
<feature type="non-terminal residue" evidence="3">
    <location>
        <position position="1"/>
    </location>
</feature>
<evidence type="ECO:0000313" key="3">
    <source>
        <dbReference type="EMBL" id="KKW06791.1"/>
    </source>
</evidence>
<keyword evidence="2" id="KW-0812">Transmembrane</keyword>
<comment type="caution">
    <text evidence="3">The sequence shown here is derived from an EMBL/GenBank/DDBJ whole genome shotgun (WGS) entry which is preliminary data.</text>
</comment>
<keyword evidence="2" id="KW-0472">Membrane</keyword>
<dbReference type="Proteomes" id="UP000034589">
    <property type="component" value="Unassembled WGS sequence"/>
</dbReference>
<gene>
    <name evidence="3" type="ORF">UY39_C0025G0001</name>
</gene>
<sequence length="317" mass="34006">PEGKSPQSPAPAPTPPPLPPSEVHPLQTYQGDIEKVVTDRGVSVVSIAAAEAERAGKEHKNAPVPQVSLTTLSYAAGGFLLLAAAGGLLVYALTRPTSLPAPQEFRAPFISVDGTALVLVGRGESRATLMQKLEAARKSTDLAVGLVERLYLSTDKEGTAPLRAQDFFATLLPNAPEELVRTLSGPYLLGVHSFDENQSFLLLQVDAYATAYAGMLKWERTIYGDLSPLFVRVPSPRIQKTTPDTASTTAPQAADKFLPTDFVDKVVENRDTRALVTPEGDILMLWTFLGRATALITTNEYTLRQVISSLQSPAATP</sequence>
<evidence type="ECO:0000256" key="2">
    <source>
        <dbReference type="SAM" id="Phobius"/>
    </source>
</evidence>
<proteinExistence type="predicted"/>
<feature type="compositionally biased region" description="Pro residues" evidence="1">
    <location>
        <begin position="8"/>
        <end position="22"/>
    </location>
</feature>
<name>A0A0G1VK25_9BACT</name>
<dbReference type="AlphaFoldDB" id="A0A0G1VK25"/>
<reference evidence="3 4" key="1">
    <citation type="journal article" date="2015" name="Nature">
        <title>rRNA introns, odd ribosomes, and small enigmatic genomes across a large radiation of phyla.</title>
        <authorList>
            <person name="Brown C.T."/>
            <person name="Hug L.A."/>
            <person name="Thomas B.C."/>
            <person name="Sharon I."/>
            <person name="Castelle C.J."/>
            <person name="Singh A."/>
            <person name="Wilkins M.J."/>
            <person name="Williams K.H."/>
            <person name="Banfield J.F."/>
        </authorList>
    </citation>
    <scope>NUCLEOTIDE SEQUENCE [LARGE SCALE GENOMIC DNA]</scope>
</reference>
<evidence type="ECO:0000313" key="4">
    <source>
        <dbReference type="Proteomes" id="UP000034589"/>
    </source>
</evidence>
<keyword evidence="2" id="KW-1133">Transmembrane helix</keyword>
<protein>
    <submittedName>
        <fullName evidence="3">Uncharacterized protein</fullName>
    </submittedName>
</protein>
<organism evidence="3 4">
    <name type="scientific">Candidatus Kaiserbacteria bacterium GW2011_GWC2_49_12</name>
    <dbReference type="NCBI Taxonomy" id="1618675"/>
    <lineage>
        <taxon>Bacteria</taxon>
        <taxon>Candidatus Kaiseribacteriota</taxon>
    </lineage>
</organism>
<evidence type="ECO:0000256" key="1">
    <source>
        <dbReference type="SAM" id="MobiDB-lite"/>
    </source>
</evidence>
<accession>A0A0G1VK25</accession>
<feature type="region of interest" description="Disordered" evidence="1">
    <location>
        <begin position="1"/>
        <end position="25"/>
    </location>
</feature>
<feature type="transmembrane region" description="Helical" evidence="2">
    <location>
        <begin position="72"/>
        <end position="93"/>
    </location>
</feature>